<proteinExistence type="inferred from homology"/>
<name>A0A0F7VR47_STRLW</name>
<dbReference type="SUPFAM" id="SSF47648">
    <property type="entry name" value="Nucleoside phosphorylase/phosphoribosyltransferase N-terminal domain"/>
    <property type="match status" value="1"/>
</dbReference>
<comment type="subunit">
    <text evidence="9">Homodimer.</text>
</comment>
<dbReference type="Proteomes" id="UP000035016">
    <property type="component" value="Chromosome Chromosome"/>
</dbReference>
<feature type="binding site" evidence="9">
    <location>
        <position position="164"/>
    </location>
    <ligand>
        <name>anthranilate</name>
        <dbReference type="ChEBI" id="CHEBI:16567"/>
        <label>2</label>
    </ligand>
</feature>
<dbReference type="GO" id="GO:0004048">
    <property type="term" value="F:anthranilate phosphoribosyltransferase activity"/>
    <property type="evidence" value="ECO:0007669"/>
    <property type="project" value="UniProtKB-UniRule"/>
</dbReference>
<evidence type="ECO:0000256" key="6">
    <source>
        <dbReference type="ARBA" id="ARBA00023141"/>
    </source>
</evidence>
<dbReference type="GO" id="GO:0000162">
    <property type="term" value="P:L-tryptophan biosynthetic process"/>
    <property type="evidence" value="ECO:0007669"/>
    <property type="project" value="UniProtKB-UniRule"/>
</dbReference>
<comment type="similarity">
    <text evidence="9">Belongs to the anthranilate phosphoribosyltransferase family.</text>
</comment>
<comment type="function">
    <text evidence="9">Catalyzes the transfer of the phosphoribosyl group of 5-phosphorylribose-1-pyrophosphate (PRPP) to anthranilate to yield N-(5'-phosphoribosyl)-anthranilate (PRA).</text>
</comment>
<feature type="binding site" evidence="9">
    <location>
        <position position="224"/>
    </location>
    <ligand>
        <name>Mg(2+)</name>
        <dbReference type="ChEBI" id="CHEBI:18420"/>
        <label>2</label>
    </ligand>
</feature>
<dbReference type="Pfam" id="PF00591">
    <property type="entry name" value="Glycos_transf_3"/>
    <property type="match status" value="1"/>
</dbReference>
<evidence type="ECO:0000313" key="14">
    <source>
        <dbReference type="Proteomes" id="UP000035016"/>
    </source>
</evidence>
<keyword evidence="3 9" id="KW-0328">Glycosyltransferase</keyword>
<feature type="domain" description="Glycosyl transferase family 3 N-terminal" evidence="12">
    <location>
        <begin position="3"/>
        <end position="64"/>
    </location>
</feature>
<keyword evidence="9" id="KW-0479">Metal-binding</keyword>
<evidence type="ECO:0000256" key="1">
    <source>
        <dbReference type="ARBA" id="ARBA00004907"/>
    </source>
</evidence>
<feature type="binding site" evidence="9">
    <location>
        <position position="118"/>
    </location>
    <ligand>
        <name>5-phospho-alpha-D-ribose 1-diphosphate</name>
        <dbReference type="ChEBI" id="CHEBI:58017"/>
    </ligand>
</feature>
<feature type="binding site" evidence="9">
    <location>
        <position position="223"/>
    </location>
    <ligand>
        <name>Mg(2+)</name>
        <dbReference type="ChEBI" id="CHEBI:18420"/>
        <label>2</label>
    </ligand>
</feature>
<comment type="pathway">
    <text evidence="1 9">Amino-acid biosynthesis; L-tryptophan biosynthesis; L-tryptophan from chorismate: step 2/5.</text>
</comment>
<dbReference type="AlphaFoldDB" id="A0A0F7VR47"/>
<dbReference type="Pfam" id="PF02885">
    <property type="entry name" value="Glycos_trans_3N"/>
    <property type="match status" value="1"/>
</dbReference>
<dbReference type="UniPathway" id="UPA00035">
    <property type="reaction ID" value="UER00041"/>
</dbReference>
<feature type="binding site" evidence="9">
    <location>
        <begin position="88"/>
        <end position="91"/>
    </location>
    <ligand>
        <name>5-phospho-alpha-D-ribose 1-diphosphate</name>
        <dbReference type="ChEBI" id="CHEBI:58017"/>
    </ligand>
</feature>
<evidence type="ECO:0000256" key="7">
    <source>
        <dbReference type="ARBA" id="ARBA00052328"/>
    </source>
</evidence>
<evidence type="ECO:0000256" key="5">
    <source>
        <dbReference type="ARBA" id="ARBA00022822"/>
    </source>
</evidence>
<evidence type="ECO:0000256" key="3">
    <source>
        <dbReference type="ARBA" id="ARBA00022676"/>
    </source>
</evidence>
<evidence type="ECO:0000256" key="2">
    <source>
        <dbReference type="ARBA" id="ARBA00022605"/>
    </source>
</evidence>
<dbReference type="FunFam" id="3.40.1030.10:FF:000002">
    <property type="entry name" value="Anthranilate phosphoribosyltransferase"/>
    <property type="match status" value="1"/>
</dbReference>
<evidence type="ECO:0000256" key="8">
    <source>
        <dbReference type="ARBA" id="ARBA00061188"/>
    </source>
</evidence>
<dbReference type="KEGG" id="sle:sle_16060"/>
<organism evidence="13 14">
    <name type="scientific">Streptomyces leeuwenhoekii</name>
    <dbReference type="NCBI Taxonomy" id="1437453"/>
    <lineage>
        <taxon>Bacteria</taxon>
        <taxon>Bacillati</taxon>
        <taxon>Actinomycetota</taxon>
        <taxon>Actinomycetes</taxon>
        <taxon>Kitasatosporales</taxon>
        <taxon>Streptomycetaceae</taxon>
        <taxon>Streptomyces</taxon>
    </lineage>
</organism>
<dbReference type="Gene3D" id="1.20.970.10">
    <property type="entry name" value="Transferase, Pyrimidine Nucleoside Phosphorylase, Chain C"/>
    <property type="match status" value="1"/>
</dbReference>
<comment type="cofactor">
    <cofactor evidence="9">
        <name>Mg(2+)</name>
        <dbReference type="ChEBI" id="CHEBI:18420"/>
    </cofactor>
    <text evidence="9">Binds 2 magnesium ions per monomer.</text>
</comment>
<feature type="binding site" evidence="9">
    <location>
        <position position="78"/>
    </location>
    <ligand>
        <name>anthranilate</name>
        <dbReference type="ChEBI" id="CHEBI:16567"/>
        <label>1</label>
    </ligand>
</feature>
<feature type="region of interest" description="Disordered" evidence="10">
    <location>
        <begin position="333"/>
        <end position="356"/>
    </location>
</feature>
<comment type="caution">
    <text evidence="9">Lacks conserved residue(s) required for the propagation of feature annotation.</text>
</comment>
<keyword evidence="5 9" id="KW-0822">Tryptophan biosynthesis</keyword>
<dbReference type="EC" id="2.4.2.18" evidence="9"/>
<dbReference type="InterPro" id="IPR017459">
    <property type="entry name" value="Glycosyl_Trfase_fam3_N_dom"/>
</dbReference>
<evidence type="ECO:0000259" key="11">
    <source>
        <dbReference type="Pfam" id="PF00591"/>
    </source>
</evidence>
<reference evidence="13 14" key="1">
    <citation type="submission" date="2015-02" db="EMBL/GenBank/DDBJ databases">
        <authorList>
            <person name="Gomez-Escribano P.J."/>
        </authorList>
    </citation>
    <scope>NUCLEOTIDE SEQUENCE [LARGE SCALE GENOMIC DNA]</scope>
    <source>
        <strain evidence="14">C34 (DSM 42122 / NRRL B-24963)</strain>
    </source>
</reference>
<sequence length="356" mass="36640">MIEALRALAARRDLTEAEAQEAMSVILRGDATRAQIAGFAMGLTVKGVTAGELLGMTTAVRAAAVPFPVPGDVLDTCGTGGSGHDVVNLSTAAAVVAAACGARVAKHGNRAASSACGSADVLERLGVRIDLPPAAAARCLARTGITFLFAPSFHPAFRYAAAPRSQLGVRTPFNLLGPLCNPAGARHQLLGVAEAGMLPLLTEVLRRLGGTRSMVFRAEDGLDELSTCAPTRIIEVLDGRRREYTLRPERLGLAPARLEELRGGDAAHNARVLRAVLTGRPGPHRDAVLLNAAGALRVAGLADGWEDGLRLAAAAVDEGRAGATLETWAETSRSLAPPAGTTALAGAAARPGPSRT</sequence>
<evidence type="ECO:0000313" key="13">
    <source>
        <dbReference type="EMBL" id="CQR61068.1"/>
    </source>
</evidence>
<keyword evidence="4 9" id="KW-0808">Transferase</keyword>
<dbReference type="NCBIfam" id="TIGR01245">
    <property type="entry name" value="trpD"/>
    <property type="match status" value="1"/>
</dbReference>
<dbReference type="GO" id="GO:0005829">
    <property type="term" value="C:cytosol"/>
    <property type="evidence" value="ECO:0007669"/>
    <property type="project" value="TreeGrafter"/>
</dbReference>
<feature type="compositionally biased region" description="Low complexity" evidence="10">
    <location>
        <begin position="334"/>
        <end position="356"/>
    </location>
</feature>
<dbReference type="PANTHER" id="PTHR43285">
    <property type="entry name" value="ANTHRANILATE PHOSPHORIBOSYLTRANSFERASE"/>
    <property type="match status" value="1"/>
</dbReference>
<dbReference type="InterPro" id="IPR000312">
    <property type="entry name" value="Glycosyl_Trfase_fam3"/>
</dbReference>
<gene>
    <name evidence="13" type="primary">sle_16060</name>
    <name evidence="9" type="synonym">trpD</name>
</gene>
<evidence type="ECO:0000256" key="9">
    <source>
        <dbReference type="HAMAP-Rule" id="MF_00211"/>
    </source>
</evidence>
<feature type="binding site" evidence="9">
    <location>
        <position position="224"/>
    </location>
    <ligand>
        <name>Mg(2+)</name>
        <dbReference type="ChEBI" id="CHEBI:18420"/>
        <label>1</label>
    </ligand>
</feature>
<dbReference type="HAMAP" id="MF_00211">
    <property type="entry name" value="TrpD"/>
    <property type="match status" value="1"/>
</dbReference>
<feature type="binding site" evidence="9">
    <location>
        <position position="109"/>
    </location>
    <ligand>
        <name>anthranilate</name>
        <dbReference type="ChEBI" id="CHEBI:16567"/>
        <label>1</label>
    </ligand>
</feature>
<dbReference type="InterPro" id="IPR036320">
    <property type="entry name" value="Glycosyl_Trfase_fam3_N_dom_sf"/>
</dbReference>
<dbReference type="EMBL" id="LN831790">
    <property type="protein sequence ID" value="CQR61068.1"/>
    <property type="molecule type" value="Genomic_DNA"/>
</dbReference>
<dbReference type="Gene3D" id="3.40.1030.10">
    <property type="entry name" value="Nucleoside phosphorylase/phosphoribosyltransferase catalytic domain"/>
    <property type="match status" value="1"/>
</dbReference>
<feature type="domain" description="Glycosyl transferase family 3" evidence="11">
    <location>
        <begin position="72"/>
        <end position="321"/>
    </location>
</feature>
<evidence type="ECO:0000259" key="12">
    <source>
        <dbReference type="Pfam" id="PF02885"/>
    </source>
</evidence>
<dbReference type="InterPro" id="IPR035902">
    <property type="entry name" value="Nuc_phospho_transferase"/>
</dbReference>
<dbReference type="InterPro" id="IPR005940">
    <property type="entry name" value="Anthranilate_Pribosyl_Tfrase"/>
</dbReference>
<feature type="binding site" evidence="9">
    <location>
        <position position="90"/>
    </location>
    <ligand>
        <name>Mg(2+)</name>
        <dbReference type="ChEBI" id="CHEBI:18420"/>
        <label>1</label>
    </ligand>
</feature>
<keyword evidence="2 9" id="KW-0028">Amino-acid biosynthesis</keyword>
<dbReference type="GO" id="GO:0000287">
    <property type="term" value="F:magnesium ion binding"/>
    <property type="evidence" value="ECO:0007669"/>
    <property type="project" value="UniProtKB-UniRule"/>
</dbReference>
<accession>A0A0F7VR47</accession>
<evidence type="ECO:0000256" key="10">
    <source>
        <dbReference type="SAM" id="MobiDB-lite"/>
    </source>
</evidence>
<feature type="binding site" evidence="9">
    <location>
        <position position="78"/>
    </location>
    <ligand>
        <name>5-phospho-alpha-D-ribose 1-diphosphate</name>
        <dbReference type="ChEBI" id="CHEBI:58017"/>
    </ligand>
</feature>
<protein>
    <recommendedName>
        <fullName evidence="9">Anthranilate phosphoribosyltransferase</fullName>
        <ecNumber evidence="9">2.4.2.18</ecNumber>
    </recommendedName>
</protein>
<dbReference type="RefSeq" id="WP_079164062.1">
    <property type="nucleotide sequence ID" value="NZ_LN831790.1"/>
</dbReference>
<comment type="similarity">
    <text evidence="8">In the C-terminal section; belongs to the anthranilate phosphoribosyltransferase family.</text>
</comment>
<keyword evidence="9" id="KW-0460">Magnesium</keyword>
<evidence type="ECO:0000256" key="4">
    <source>
        <dbReference type="ARBA" id="ARBA00022679"/>
    </source>
</evidence>
<comment type="catalytic activity">
    <reaction evidence="7 9">
        <text>N-(5-phospho-beta-D-ribosyl)anthranilate + diphosphate = 5-phospho-alpha-D-ribose 1-diphosphate + anthranilate</text>
        <dbReference type="Rhea" id="RHEA:11768"/>
        <dbReference type="ChEBI" id="CHEBI:16567"/>
        <dbReference type="ChEBI" id="CHEBI:18277"/>
        <dbReference type="ChEBI" id="CHEBI:33019"/>
        <dbReference type="ChEBI" id="CHEBI:58017"/>
        <dbReference type="EC" id="2.4.2.18"/>
    </reaction>
</comment>
<feature type="binding site" evidence="9">
    <location>
        <begin position="81"/>
        <end position="82"/>
    </location>
    <ligand>
        <name>5-phospho-alpha-D-ribose 1-diphosphate</name>
        <dbReference type="ChEBI" id="CHEBI:58017"/>
    </ligand>
</feature>
<dbReference type="PANTHER" id="PTHR43285:SF2">
    <property type="entry name" value="ANTHRANILATE PHOSPHORIBOSYLTRANSFERASE"/>
    <property type="match status" value="1"/>
</dbReference>
<dbReference type="SUPFAM" id="SSF52418">
    <property type="entry name" value="Nucleoside phosphorylase/phosphoribosyltransferase catalytic domain"/>
    <property type="match status" value="1"/>
</dbReference>
<keyword evidence="6 9" id="KW-0057">Aromatic amino acid biosynthesis</keyword>
<feature type="binding site" evidence="9">
    <location>
        <begin position="106"/>
        <end position="114"/>
    </location>
    <ligand>
        <name>5-phospho-alpha-D-ribose 1-diphosphate</name>
        <dbReference type="ChEBI" id="CHEBI:58017"/>
    </ligand>
</feature>